<evidence type="ECO:0000313" key="2">
    <source>
        <dbReference type="EMBL" id="CAB4191796.1"/>
    </source>
</evidence>
<name>A0A6J5RB67_9CAUD</name>
<feature type="region of interest" description="Disordered" evidence="1">
    <location>
        <begin position="17"/>
        <end position="42"/>
    </location>
</feature>
<reference evidence="2" key="1">
    <citation type="submission" date="2020-05" db="EMBL/GenBank/DDBJ databases">
        <authorList>
            <person name="Chiriac C."/>
            <person name="Salcher M."/>
            <person name="Ghai R."/>
            <person name="Kavagutti S V."/>
        </authorList>
    </citation>
    <scope>NUCLEOTIDE SEQUENCE</scope>
</reference>
<proteinExistence type="predicted"/>
<evidence type="ECO:0000256" key="1">
    <source>
        <dbReference type="SAM" id="MobiDB-lite"/>
    </source>
</evidence>
<accession>A0A6J5RB67</accession>
<gene>
    <name evidence="2" type="ORF">UFOVP1229_144</name>
</gene>
<organism evidence="2">
    <name type="scientific">uncultured Caudovirales phage</name>
    <dbReference type="NCBI Taxonomy" id="2100421"/>
    <lineage>
        <taxon>Viruses</taxon>
        <taxon>Duplodnaviria</taxon>
        <taxon>Heunggongvirae</taxon>
        <taxon>Uroviricota</taxon>
        <taxon>Caudoviricetes</taxon>
        <taxon>Peduoviridae</taxon>
        <taxon>Maltschvirus</taxon>
        <taxon>Maltschvirus maltsch</taxon>
    </lineage>
</organism>
<dbReference type="EMBL" id="LR797178">
    <property type="protein sequence ID" value="CAB4191796.1"/>
    <property type="molecule type" value="Genomic_DNA"/>
</dbReference>
<protein>
    <submittedName>
        <fullName evidence="2">Uncharacterized protein</fullName>
    </submittedName>
</protein>
<sequence>MTKKDLESLVARLTEESKSSAEKLRTAQAEARRFQQDADRDNRNWQECESRLSSIRTVIESSLEVKHQTGVQPMQGEWFHGKFVEDVDTEDVRLLRHIHKLTMIQPPF</sequence>